<protein>
    <submittedName>
        <fullName evidence="1">Uncharacterized protein</fullName>
    </submittedName>
</protein>
<reference evidence="1" key="1">
    <citation type="submission" date="2022-10" db="EMBL/GenBank/DDBJ databases">
        <title>Complete Genome of Trichothecium roseum strain YXFP-22015, a Plant Pathogen Isolated from Citrus.</title>
        <authorList>
            <person name="Wang Y."/>
            <person name="Zhu L."/>
        </authorList>
    </citation>
    <scope>NUCLEOTIDE SEQUENCE</scope>
    <source>
        <strain evidence="1">YXFP-22015</strain>
    </source>
</reference>
<name>A0ACC0V3Z5_9HYPO</name>
<dbReference type="EMBL" id="CM047942">
    <property type="protein sequence ID" value="KAI9901023.1"/>
    <property type="molecule type" value="Genomic_DNA"/>
</dbReference>
<gene>
    <name evidence="1" type="ORF">N3K66_002840</name>
</gene>
<evidence type="ECO:0000313" key="2">
    <source>
        <dbReference type="Proteomes" id="UP001163324"/>
    </source>
</evidence>
<keyword evidence="2" id="KW-1185">Reference proteome</keyword>
<dbReference type="Proteomes" id="UP001163324">
    <property type="component" value="Chromosome 3"/>
</dbReference>
<evidence type="ECO:0000313" key="1">
    <source>
        <dbReference type="EMBL" id="KAI9901023.1"/>
    </source>
</evidence>
<comment type="caution">
    <text evidence="1">The sequence shown here is derived from an EMBL/GenBank/DDBJ whole genome shotgun (WGS) entry which is preliminary data.</text>
</comment>
<sequence>MKLEGLLAGLSLLASAGASTFTPARPPAIPLAVKSPYMSTHLTAGSDGGDGGILAGDFPRFWQYAISGWAGLIKVDGKAYVWMGNSDSIGVSPVTQDAFTYTATRSIFTMSTPEGVGFNVTFLSPIFPSDFKRHSQTATYVEVDVWSQDGSSHDVQVYSDISAEWLSPDPSVVAEWDYGTSDDGKVATHNLRRQTQLLFTEDAPGNGAVAQWGNWLWSTGNDDNISWQSGADVDVRGQFSSNGKLTDQGDTEFRAIGDRWPVLAFSHDLGDVSDAGASALFTIGLYQHDAIQFEGKDGIVSLPAYWTNFWDSPEAAASEFYQDYAAAAGDMAKADQKIHDDAVAASGEDYAAIVTLAYRQAYGGVQLAGTPDETYVFLKEISSDGNVGTVDVAFPAFPVFLYDNPALVKGLLDPLFENQEAGWYPNKWSEHDIGANYPNATGHNDGGDERMSVEEPGNMLIMTLAYAQRSGDTAYLGKHYDILKQWNQYLIDAALAPVGDDGLSTDDFAGAHDNQTDLALKGIIGIRAMAEIANLTGHADDAGSFRSTAESYIAQWQTLGINADADPPHATLFYGDADSHGLLYNLYADKLLGLDLVPQSVYDMQSDFYRTLGDKYGVPLDSRWSETKLDWEVWSAAYSSKETQDYIFSRIRTWIGETPSNAPLTDLYDVADGDFAHQDDRTITFAYRPVVGGVFALMVL</sequence>
<organism evidence="1 2">
    <name type="scientific">Trichothecium roseum</name>
    <dbReference type="NCBI Taxonomy" id="47278"/>
    <lineage>
        <taxon>Eukaryota</taxon>
        <taxon>Fungi</taxon>
        <taxon>Dikarya</taxon>
        <taxon>Ascomycota</taxon>
        <taxon>Pezizomycotina</taxon>
        <taxon>Sordariomycetes</taxon>
        <taxon>Hypocreomycetidae</taxon>
        <taxon>Hypocreales</taxon>
        <taxon>Hypocreales incertae sedis</taxon>
        <taxon>Trichothecium</taxon>
    </lineage>
</organism>
<proteinExistence type="predicted"/>
<accession>A0ACC0V3Z5</accession>